<evidence type="ECO:0000259" key="4">
    <source>
        <dbReference type="Pfam" id="PF13439"/>
    </source>
</evidence>
<dbReference type="CDD" id="cd03801">
    <property type="entry name" value="GT4_PimA-like"/>
    <property type="match status" value="1"/>
</dbReference>
<sequence length="359" mass="39125">MKLAEVCPYSVSVPGGVQGQVLALSRSMRNLGHEVDVVAPCDEPTVVDEIVALGRTHEWWANGSLAPISISPKMWGRLRGIFSHNSYDIVHLHEPFTPFVGVATMALSDAPVAGTFHRSGASAIYKAYARSLGVLSGRLELRFAVSEEARSTAYAVTGRDSLVVGNGVDLTRFSSVAPWRKDAFTVMFIGRHEPRKGLEILLEAFRYLDLTHEIELWVAGDGPESLKLRAKYKKDPRIKWLGRVSEAEAAARMRASDVVVAPSLFGESFGVVLLEAMACKSVVVASNIDGYRELVRHRVDGILVPPGDPTALASVIYEVIHSKDMAATLTENALAKAETYSIDGLAKRYLDSFTEQLNG</sequence>
<dbReference type="InterPro" id="IPR050194">
    <property type="entry name" value="Glycosyltransferase_grp1"/>
</dbReference>
<evidence type="ECO:0000259" key="3">
    <source>
        <dbReference type="Pfam" id="PF00534"/>
    </source>
</evidence>
<proteinExistence type="predicted"/>
<reference evidence="6" key="1">
    <citation type="submission" date="2016-11" db="EMBL/GenBank/DDBJ databases">
        <authorList>
            <person name="Varghese N."/>
            <person name="Submissions S."/>
        </authorList>
    </citation>
    <scope>NUCLEOTIDE SEQUENCE [LARGE SCALE GENOMIC DNA]</scope>
    <source>
        <strain evidence="6">DSM 19514</strain>
    </source>
</reference>
<evidence type="ECO:0000256" key="2">
    <source>
        <dbReference type="ARBA" id="ARBA00022679"/>
    </source>
</evidence>
<dbReference type="GO" id="GO:1901137">
    <property type="term" value="P:carbohydrate derivative biosynthetic process"/>
    <property type="evidence" value="ECO:0007669"/>
    <property type="project" value="UniProtKB-ARBA"/>
</dbReference>
<organism evidence="5 6">
    <name type="scientific">Ferrithrix thermotolerans DSM 19514</name>
    <dbReference type="NCBI Taxonomy" id="1121881"/>
    <lineage>
        <taxon>Bacteria</taxon>
        <taxon>Bacillati</taxon>
        <taxon>Actinomycetota</taxon>
        <taxon>Acidimicrobiia</taxon>
        <taxon>Acidimicrobiales</taxon>
        <taxon>Acidimicrobiaceae</taxon>
        <taxon>Ferrithrix</taxon>
    </lineage>
</organism>
<dbReference type="Gene3D" id="3.40.50.2000">
    <property type="entry name" value="Glycogen Phosphorylase B"/>
    <property type="match status" value="2"/>
</dbReference>
<accession>A0A1M4SIQ4</accession>
<dbReference type="EMBL" id="FQUL01000002">
    <property type="protein sequence ID" value="SHE32091.1"/>
    <property type="molecule type" value="Genomic_DNA"/>
</dbReference>
<feature type="domain" description="Glycosyltransferase subfamily 4-like N-terminal" evidence="4">
    <location>
        <begin position="14"/>
        <end position="172"/>
    </location>
</feature>
<dbReference type="AlphaFoldDB" id="A0A1M4SIQ4"/>
<dbReference type="PANTHER" id="PTHR45947:SF3">
    <property type="entry name" value="SULFOQUINOVOSYL TRANSFERASE SQD2"/>
    <property type="match status" value="1"/>
</dbReference>
<keyword evidence="2 5" id="KW-0808">Transferase</keyword>
<dbReference type="PANTHER" id="PTHR45947">
    <property type="entry name" value="SULFOQUINOVOSYL TRANSFERASE SQD2"/>
    <property type="match status" value="1"/>
</dbReference>
<feature type="domain" description="Glycosyl transferase family 1" evidence="3">
    <location>
        <begin position="178"/>
        <end position="333"/>
    </location>
</feature>
<dbReference type="Proteomes" id="UP000184295">
    <property type="component" value="Unassembled WGS sequence"/>
</dbReference>
<dbReference type="InterPro" id="IPR028098">
    <property type="entry name" value="Glyco_trans_4-like_N"/>
</dbReference>
<keyword evidence="1 5" id="KW-0328">Glycosyltransferase</keyword>
<evidence type="ECO:0000313" key="6">
    <source>
        <dbReference type="Proteomes" id="UP000184295"/>
    </source>
</evidence>
<protein>
    <submittedName>
        <fullName evidence="5">Phosphatidylinositol alpha-mannosyltransferase</fullName>
    </submittedName>
</protein>
<dbReference type="Pfam" id="PF13439">
    <property type="entry name" value="Glyco_transf_4"/>
    <property type="match status" value="1"/>
</dbReference>
<keyword evidence="6" id="KW-1185">Reference proteome</keyword>
<dbReference type="Pfam" id="PF00534">
    <property type="entry name" value="Glycos_transf_1"/>
    <property type="match status" value="1"/>
</dbReference>
<evidence type="ECO:0000256" key="1">
    <source>
        <dbReference type="ARBA" id="ARBA00022676"/>
    </source>
</evidence>
<gene>
    <name evidence="5" type="ORF">SAMN02745225_00303</name>
</gene>
<dbReference type="SUPFAM" id="SSF53756">
    <property type="entry name" value="UDP-Glycosyltransferase/glycogen phosphorylase"/>
    <property type="match status" value="1"/>
</dbReference>
<name>A0A1M4SIQ4_9ACTN</name>
<dbReference type="InterPro" id="IPR001296">
    <property type="entry name" value="Glyco_trans_1"/>
</dbReference>
<dbReference type="GO" id="GO:0016757">
    <property type="term" value="F:glycosyltransferase activity"/>
    <property type="evidence" value="ECO:0007669"/>
    <property type="project" value="UniProtKB-KW"/>
</dbReference>
<evidence type="ECO:0000313" key="5">
    <source>
        <dbReference type="EMBL" id="SHE32091.1"/>
    </source>
</evidence>
<dbReference type="STRING" id="1121881.SAMN02745225_00303"/>